<protein>
    <submittedName>
        <fullName evidence="1">ROK family transcriptional regulator</fullName>
    </submittedName>
</protein>
<organism evidence="1 2">
    <name type="scientific">Rhizobium lemnae</name>
    <dbReference type="NCBI Taxonomy" id="1214924"/>
    <lineage>
        <taxon>Bacteria</taxon>
        <taxon>Pseudomonadati</taxon>
        <taxon>Pseudomonadota</taxon>
        <taxon>Alphaproteobacteria</taxon>
        <taxon>Hyphomicrobiales</taxon>
        <taxon>Rhizobiaceae</taxon>
        <taxon>Rhizobium/Agrobacterium group</taxon>
        <taxon>Rhizobium</taxon>
    </lineage>
</organism>
<name>A0ABV8ECJ4_9HYPH</name>
<keyword evidence="2" id="KW-1185">Reference proteome</keyword>
<dbReference type="Gene3D" id="1.10.10.10">
    <property type="entry name" value="Winged helix-like DNA-binding domain superfamily/Winged helix DNA-binding domain"/>
    <property type="match status" value="1"/>
</dbReference>
<dbReference type="CDD" id="cd00090">
    <property type="entry name" value="HTH_ARSR"/>
    <property type="match status" value="1"/>
</dbReference>
<dbReference type="PANTHER" id="PTHR18964:SF169">
    <property type="entry name" value="N-ACETYLMANNOSAMINE KINASE"/>
    <property type="match status" value="1"/>
</dbReference>
<dbReference type="Gene3D" id="3.30.420.40">
    <property type="match status" value="2"/>
</dbReference>
<gene>
    <name evidence="1" type="ORF">ACFOVS_18365</name>
</gene>
<evidence type="ECO:0000313" key="1">
    <source>
        <dbReference type="EMBL" id="MFC3970058.1"/>
    </source>
</evidence>
<proteinExistence type="predicted"/>
<dbReference type="InterPro" id="IPR000600">
    <property type="entry name" value="ROK"/>
</dbReference>
<reference evidence="2" key="1">
    <citation type="journal article" date="2019" name="Int. J. Syst. Evol. Microbiol.">
        <title>The Global Catalogue of Microorganisms (GCM) 10K type strain sequencing project: providing services to taxonomists for standard genome sequencing and annotation.</title>
        <authorList>
            <consortium name="The Broad Institute Genomics Platform"/>
            <consortium name="The Broad Institute Genome Sequencing Center for Infectious Disease"/>
            <person name="Wu L."/>
            <person name="Ma J."/>
        </authorList>
    </citation>
    <scope>NUCLEOTIDE SEQUENCE [LARGE SCALE GENOMIC DNA]</scope>
    <source>
        <strain evidence="2">TBRC 5781</strain>
    </source>
</reference>
<dbReference type="InterPro" id="IPR043129">
    <property type="entry name" value="ATPase_NBD"/>
</dbReference>
<dbReference type="EMBL" id="JBHSBD010000091">
    <property type="protein sequence ID" value="MFC3970058.1"/>
    <property type="molecule type" value="Genomic_DNA"/>
</dbReference>
<dbReference type="RefSeq" id="WP_247262348.1">
    <property type="nucleotide sequence ID" value="NZ_JALJQZ010000045.1"/>
</dbReference>
<dbReference type="Pfam" id="PF00480">
    <property type="entry name" value="ROK"/>
    <property type="match status" value="1"/>
</dbReference>
<dbReference type="InterPro" id="IPR036388">
    <property type="entry name" value="WH-like_DNA-bd_sf"/>
</dbReference>
<sequence length="387" mass="42719">MTMLNYDPHRLIDDRFRREGPGTPVVSRNERTILSMLWDRRELTRSALGAQLDLTQQSVHRIISQLEERGLIRLGPLEPPSYKGKPSPRLLLNGGFGCTIGIAVNTDSAGICVMDFAGTFRTASLSIDKMPVEAALSAIEAAIPPLLEAMHARWDDVFAIGFAIAGFLVEGTRYNPPEPLVEWSTLQLGPYLADYFQRPIWTENGANMSTLCERMLGVGREVSNFAYLSFNYGFGGGIVLNGNLVRGGFGNAGEFSGVFHEGEWENRPTLAALLRMVARHGVQVSTIADLSRRFDPDWSGVSEWLDLVAPHHTRIINMLAAVIDPEVVVLGGQIPTWLAEQLIARTTFYSKPRHGISRRMPRLEPSQIKGETSAIGAASLPLKESFF</sequence>
<accession>A0ABV8ECJ4</accession>
<comment type="caution">
    <text evidence="1">The sequence shown here is derived from an EMBL/GenBank/DDBJ whole genome shotgun (WGS) entry which is preliminary data.</text>
</comment>
<dbReference type="Pfam" id="PF13412">
    <property type="entry name" value="HTH_24"/>
    <property type="match status" value="1"/>
</dbReference>
<dbReference type="InterPro" id="IPR036390">
    <property type="entry name" value="WH_DNA-bd_sf"/>
</dbReference>
<dbReference type="SUPFAM" id="SSF46785">
    <property type="entry name" value="Winged helix' DNA-binding domain"/>
    <property type="match status" value="1"/>
</dbReference>
<dbReference type="Proteomes" id="UP001595697">
    <property type="component" value="Unassembled WGS sequence"/>
</dbReference>
<dbReference type="InterPro" id="IPR011991">
    <property type="entry name" value="ArsR-like_HTH"/>
</dbReference>
<dbReference type="SUPFAM" id="SSF53067">
    <property type="entry name" value="Actin-like ATPase domain"/>
    <property type="match status" value="1"/>
</dbReference>
<dbReference type="PANTHER" id="PTHR18964">
    <property type="entry name" value="ROK (REPRESSOR, ORF, KINASE) FAMILY"/>
    <property type="match status" value="1"/>
</dbReference>
<evidence type="ECO:0000313" key="2">
    <source>
        <dbReference type="Proteomes" id="UP001595697"/>
    </source>
</evidence>